<dbReference type="Proteomes" id="UP000005289">
    <property type="component" value="Chromosome"/>
</dbReference>
<dbReference type="RefSeq" id="WP_006747426.1">
    <property type="nucleotide sequence ID" value="NZ_CP007029.1"/>
</dbReference>
<dbReference type="Pfam" id="PF00106">
    <property type="entry name" value="adh_short"/>
    <property type="match status" value="1"/>
</dbReference>
<dbReference type="InterPro" id="IPR036291">
    <property type="entry name" value="NAD(P)-bd_dom_sf"/>
</dbReference>
<dbReference type="GO" id="GO:0016020">
    <property type="term" value="C:membrane"/>
    <property type="evidence" value="ECO:0007669"/>
    <property type="project" value="TreeGrafter"/>
</dbReference>
<evidence type="ECO:0000313" key="3">
    <source>
        <dbReference type="EMBL" id="AHE98401.1"/>
    </source>
</evidence>
<dbReference type="SUPFAM" id="SSF51735">
    <property type="entry name" value="NAD(P)-binding Rossmann-fold domains"/>
    <property type="match status" value="1"/>
</dbReference>
<dbReference type="KEGG" id="tti:THITH_09135"/>
<name>W0DIX7_9GAMM</name>
<evidence type="ECO:0000256" key="1">
    <source>
        <dbReference type="ARBA" id="ARBA00006484"/>
    </source>
</evidence>
<proteinExistence type="inferred from homology"/>
<dbReference type="InterPro" id="IPR002347">
    <property type="entry name" value="SDR_fam"/>
</dbReference>
<dbReference type="HOGENOM" id="CLU_010194_2_10_6"/>
<reference evidence="3 4" key="1">
    <citation type="submission" date="2013-12" db="EMBL/GenBank/DDBJ databases">
        <authorList>
            <consortium name="DOE Joint Genome Institute"/>
            <person name="Muyzer G."/>
            <person name="Huntemann M."/>
            <person name="Han J."/>
            <person name="Chen A."/>
            <person name="Kyrpides N."/>
            <person name="Mavromatis K."/>
            <person name="Markowitz V."/>
            <person name="Palaniappan K."/>
            <person name="Ivanova N."/>
            <person name="Schaumberg A."/>
            <person name="Pati A."/>
            <person name="Liolios K."/>
            <person name="Nordberg H.P."/>
            <person name="Cantor M.N."/>
            <person name="Hua S.X."/>
            <person name="Woyke T."/>
        </authorList>
    </citation>
    <scope>NUCLEOTIDE SEQUENCE [LARGE SCALE GENOMIC DNA]</scope>
    <source>
        <strain evidence="3 4">ARh 1</strain>
    </source>
</reference>
<comment type="similarity">
    <text evidence="1">Belongs to the short-chain dehydrogenases/reductases (SDR) family.</text>
</comment>
<evidence type="ECO:0000313" key="4">
    <source>
        <dbReference type="Proteomes" id="UP000005289"/>
    </source>
</evidence>
<dbReference type="OrthoDB" id="9790785at2"/>
<evidence type="ECO:0000256" key="2">
    <source>
        <dbReference type="ARBA" id="ARBA00023002"/>
    </source>
</evidence>
<dbReference type="STRING" id="713585.THITH_09135"/>
<keyword evidence="4" id="KW-1185">Reference proteome</keyword>
<gene>
    <name evidence="3" type="ORF">THITH_09135</name>
</gene>
<protein>
    <submittedName>
        <fullName evidence="3">Oxoacyl-ACP reductase</fullName>
    </submittedName>
</protein>
<dbReference type="PANTHER" id="PTHR44196:SF4">
    <property type="entry name" value="SHORT CHAIN DEHYDROGENASE"/>
    <property type="match status" value="1"/>
</dbReference>
<dbReference type="PRINTS" id="PR00081">
    <property type="entry name" value="GDHRDH"/>
</dbReference>
<dbReference type="AlphaFoldDB" id="W0DIX7"/>
<keyword evidence="2" id="KW-0560">Oxidoreductase</keyword>
<dbReference type="Gene3D" id="3.40.50.720">
    <property type="entry name" value="NAD(P)-binding Rossmann-like Domain"/>
    <property type="match status" value="1"/>
</dbReference>
<accession>W0DIX7</accession>
<dbReference type="GO" id="GO:0016491">
    <property type="term" value="F:oxidoreductase activity"/>
    <property type="evidence" value="ECO:0007669"/>
    <property type="project" value="UniProtKB-KW"/>
</dbReference>
<dbReference type="PANTHER" id="PTHR44196">
    <property type="entry name" value="DEHYDROGENASE/REDUCTASE SDR FAMILY MEMBER 7B"/>
    <property type="match status" value="1"/>
</dbReference>
<sequence>MPDLDVHALLAYQPAPETLAGRVILVTGAADGIGRAVSLAAAAAGATVVLLDRDIKRLEKTYDAIESAGSPQPAIYPLNLEGATIKDYADLAENLLGSLGRLDGLVLNAGWAGTLTPLKYYDPELWAQVIQTNLNGPVLLTQAVLPMLEASGDGAIVVSAQNARKAFWGAFGVAKAGQDALIDILSREHSGEQGFIRVNGVDTGPVRTRFRALHYPGENPESLPTPDQIVGPYLYLLGPEAGRTTGQHISLEGLVTALR</sequence>
<dbReference type="EMBL" id="CP007029">
    <property type="protein sequence ID" value="AHE98401.1"/>
    <property type="molecule type" value="Genomic_DNA"/>
</dbReference>
<organism evidence="3 4">
    <name type="scientific">Thioalkalivibrio paradoxus ARh 1</name>
    <dbReference type="NCBI Taxonomy" id="713585"/>
    <lineage>
        <taxon>Bacteria</taxon>
        <taxon>Pseudomonadati</taxon>
        <taxon>Pseudomonadota</taxon>
        <taxon>Gammaproteobacteria</taxon>
        <taxon>Chromatiales</taxon>
        <taxon>Ectothiorhodospiraceae</taxon>
        <taxon>Thioalkalivibrio</taxon>
    </lineage>
</organism>